<dbReference type="OrthoDB" id="433474at2759"/>
<dbReference type="InterPro" id="IPR050300">
    <property type="entry name" value="GDXG_lipolytic_enzyme"/>
</dbReference>
<evidence type="ECO:0000313" key="3">
    <source>
        <dbReference type="EMBL" id="ORY05036.1"/>
    </source>
</evidence>
<dbReference type="InterPro" id="IPR029058">
    <property type="entry name" value="AB_hydrolase_fold"/>
</dbReference>
<dbReference type="PANTHER" id="PTHR48081">
    <property type="entry name" value="AB HYDROLASE SUPERFAMILY PROTEIN C4A8.06C"/>
    <property type="match status" value="1"/>
</dbReference>
<dbReference type="Pfam" id="PF07859">
    <property type="entry name" value="Abhydrolase_3"/>
    <property type="match status" value="1"/>
</dbReference>
<dbReference type="AlphaFoldDB" id="A0A1Y1Z4B7"/>
<accession>A0A1Y1Z4B7</accession>
<evidence type="ECO:0000259" key="2">
    <source>
        <dbReference type="Pfam" id="PF07859"/>
    </source>
</evidence>
<dbReference type="SUPFAM" id="SSF53474">
    <property type="entry name" value="alpha/beta-Hydrolases"/>
    <property type="match status" value="1"/>
</dbReference>
<dbReference type="Proteomes" id="UP000193498">
    <property type="component" value="Unassembled WGS sequence"/>
</dbReference>
<organism evidence="3 4">
    <name type="scientific">Basidiobolus meristosporus CBS 931.73</name>
    <dbReference type="NCBI Taxonomy" id="1314790"/>
    <lineage>
        <taxon>Eukaryota</taxon>
        <taxon>Fungi</taxon>
        <taxon>Fungi incertae sedis</taxon>
        <taxon>Zoopagomycota</taxon>
        <taxon>Entomophthoromycotina</taxon>
        <taxon>Basidiobolomycetes</taxon>
        <taxon>Basidiobolales</taxon>
        <taxon>Basidiobolaceae</taxon>
        <taxon>Basidiobolus</taxon>
    </lineage>
</organism>
<dbReference type="InParanoid" id="A0A1Y1Z4B7"/>
<dbReference type="Gene3D" id="3.40.50.1820">
    <property type="entry name" value="alpha/beta hydrolase"/>
    <property type="match status" value="1"/>
</dbReference>
<evidence type="ECO:0000256" key="1">
    <source>
        <dbReference type="ARBA" id="ARBA00022801"/>
    </source>
</evidence>
<dbReference type="InterPro" id="IPR013094">
    <property type="entry name" value="AB_hydrolase_3"/>
</dbReference>
<keyword evidence="4" id="KW-1185">Reference proteome</keyword>
<keyword evidence="1 3" id="KW-0378">Hydrolase</keyword>
<protein>
    <submittedName>
        <fullName evidence="3">Alpha/beta-hydrolase</fullName>
    </submittedName>
</protein>
<evidence type="ECO:0000313" key="4">
    <source>
        <dbReference type="Proteomes" id="UP000193498"/>
    </source>
</evidence>
<proteinExistence type="predicted"/>
<dbReference type="EMBL" id="MCFE01000029">
    <property type="protein sequence ID" value="ORY05036.1"/>
    <property type="molecule type" value="Genomic_DNA"/>
</dbReference>
<sequence length="349" mass="38453">MIRGIFGWLPKGQTLREGITIGFLRLVMGGRVLGVMQARKVLRLTNRVVEARTGTLSQSSKDMWANKVSGKGWEGYWIPFKDQIHFRDVQKNQAHITDIGVGCDVVFLAIHGGGMIMGNALMFLHCYISWMKVIQKKHGLKVGFLTVEYSLSPEAPYPAALNECVAAYQHLVDTLGIDPKRILMCGDSAGGNLCIATALKIRDTLPTTPLPAGQILFSPWMMCSLPVRDSADDYITSSGINHFVECYIQTSAEASASIYTSPLRAPTLQGLPPQLVFIGGVEIFRPSIERYVTKAKSEGVDVRSILKEEKPHDYALVAEVGGHEGVREANEVIAAFVLEARERYIGTRE</sequence>
<feature type="domain" description="Alpha/beta hydrolase fold-3" evidence="2">
    <location>
        <begin position="108"/>
        <end position="315"/>
    </location>
</feature>
<dbReference type="STRING" id="1314790.A0A1Y1Z4B7"/>
<dbReference type="GO" id="GO:0016787">
    <property type="term" value="F:hydrolase activity"/>
    <property type="evidence" value="ECO:0007669"/>
    <property type="project" value="UniProtKB-KW"/>
</dbReference>
<name>A0A1Y1Z4B7_9FUNG</name>
<dbReference type="PANTHER" id="PTHR48081:SF8">
    <property type="entry name" value="ALPHA_BETA HYDROLASE FOLD-3 DOMAIN-CONTAINING PROTEIN-RELATED"/>
    <property type="match status" value="1"/>
</dbReference>
<comment type="caution">
    <text evidence="3">The sequence shown here is derived from an EMBL/GenBank/DDBJ whole genome shotgun (WGS) entry which is preliminary data.</text>
</comment>
<gene>
    <name evidence="3" type="ORF">K493DRAFT_404509</name>
</gene>
<reference evidence="3 4" key="1">
    <citation type="submission" date="2016-07" db="EMBL/GenBank/DDBJ databases">
        <title>Pervasive Adenine N6-methylation of Active Genes in Fungi.</title>
        <authorList>
            <consortium name="DOE Joint Genome Institute"/>
            <person name="Mondo S.J."/>
            <person name="Dannebaum R.O."/>
            <person name="Kuo R.C."/>
            <person name="Labutti K."/>
            <person name="Haridas S."/>
            <person name="Kuo A."/>
            <person name="Salamov A."/>
            <person name="Ahrendt S.R."/>
            <person name="Lipzen A."/>
            <person name="Sullivan W."/>
            <person name="Andreopoulos W.B."/>
            <person name="Clum A."/>
            <person name="Lindquist E."/>
            <person name="Daum C."/>
            <person name="Ramamoorthy G.K."/>
            <person name="Gryganskyi A."/>
            <person name="Culley D."/>
            <person name="Magnuson J.K."/>
            <person name="James T.Y."/>
            <person name="O'Malley M.A."/>
            <person name="Stajich J.E."/>
            <person name="Spatafora J.W."/>
            <person name="Visel A."/>
            <person name="Grigoriev I.V."/>
        </authorList>
    </citation>
    <scope>NUCLEOTIDE SEQUENCE [LARGE SCALE GENOMIC DNA]</scope>
    <source>
        <strain evidence="3 4">CBS 931.73</strain>
    </source>
</reference>